<evidence type="ECO:0000259" key="6">
    <source>
        <dbReference type="Pfam" id="PF00149"/>
    </source>
</evidence>
<dbReference type="InterPro" id="IPR033308">
    <property type="entry name" value="PGAP5/Cdc1/Ted1"/>
</dbReference>
<dbReference type="InterPro" id="IPR029052">
    <property type="entry name" value="Metallo-depent_PP-like"/>
</dbReference>
<reference evidence="7" key="1">
    <citation type="submission" date="2023-07" db="EMBL/GenBank/DDBJ databases">
        <authorList>
            <consortium name="CYATHOMIX"/>
        </authorList>
    </citation>
    <scope>NUCLEOTIDE SEQUENCE</scope>
    <source>
        <strain evidence="7">N/A</strain>
    </source>
</reference>
<gene>
    <name evidence="7" type="ORF">CYNAS_LOCUS14630</name>
</gene>
<dbReference type="PANTHER" id="PTHR13315">
    <property type="entry name" value="METALLO PHOSPHOESTERASE RELATED"/>
    <property type="match status" value="1"/>
</dbReference>
<keyword evidence="4 5" id="KW-0472">Membrane</keyword>
<dbReference type="GO" id="GO:0005783">
    <property type="term" value="C:endoplasmic reticulum"/>
    <property type="evidence" value="ECO:0007669"/>
    <property type="project" value="TreeGrafter"/>
</dbReference>
<evidence type="ECO:0000313" key="7">
    <source>
        <dbReference type="EMBL" id="CAJ0602647.1"/>
    </source>
</evidence>
<dbReference type="GO" id="GO:0016787">
    <property type="term" value="F:hydrolase activity"/>
    <property type="evidence" value="ECO:0007669"/>
    <property type="project" value="InterPro"/>
</dbReference>
<dbReference type="Proteomes" id="UP001176961">
    <property type="component" value="Unassembled WGS sequence"/>
</dbReference>
<evidence type="ECO:0000313" key="8">
    <source>
        <dbReference type="Proteomes" id="UP001176961"/>
    </source>
</evidence>
<feature type="domain" description="Calcineurin-like phosphoesterase" evidence="6">
    <location>
        <begin position="55"/>
        <end position="238"/>
    </location>
</feature>
<dbReference type="GO" id="GO:0006506">
    <property type="term" value="P:GPI anchor biosynthetic process"/>
    <property type="evidence" value="ECO:0007669"/>
    <property type="project" value="InterPro"/>
</dbReference>
<dbReference type="GO" id="GO:0016020">
    <property type="term" value="C:membrane"/>
    <property type="evidence" value="ECO:0007669"/>
    <property type="project" value="UniProtKB-SubCell"/>
</dbReference>
<dbReference type="Pfam" id="PF00149">
    <property type="entry name" value="Metallophos"/>
    <property type="match status" value="1"/>
</dbReference>
<accession>A0AA36MAL3</accession>
<organism evidence="7 8">
    <name type="scientific">Cylicocyclus nassatus</name>
    <name type="common">Nematode worm</name>
    <dbReference type="NCBI Taxonomy" id="53992"/>
    <lineage>
        <taxon>Eukaryota</taxon>
        <taxon>Metazoa</taxon>
        <taxon>Ecdysozoa</taxon>
        <taxon>Nematoda</taxon>
        <taxon>Chromadorea</taxon>
        <taxon>Rhabditida</taxon>
        <taxon>Rhabditina</taxon>
        <taxon>Rhabditomorpha</taxon>
        <taxon>Strongyloidea</taxon>
        <taxon>Strongylidae</taxon>
        <taxon>Cylicocyclus</taxon>
    </lineage>
</organism>
<dbReference type="PANTHER" id="PTHR13315:SF4">
    <property type="entry name" value="METALLOPHOSPHOESTERASE, ISOFORM E"/>
    <property type="match status" value="1"/>
</dbReference>
<comment type="caution">
    <text evidence="7">The sequence shown here is derived from an EMBL/GenBank/DDBJ whole genome shotgun (WGS) entry which is preliminary data.</text>
</comment>
<keyword evidence="3 5" id="KW-1133">Transmembrane helix</keyword>
<sequence>MFFSRLHRRRSFRSFTKFYPIIVIGVLLWGEWLNYRYWRLSWNIARPKAAESLGILIVADPQLVGFKNEDHMWGPVTRWDSDRYLSKGFSHALAATKPDLIIFLGDLFDEGVEASETEIDWTTTRFFNIFDTNIPKIYISGDNDVGGEGDPVQSHLTTRFKRIFNSTFPHGHPLFDRLTISEVNLMNGEVVDHLFASSTPKLSVILSHVAFSTFSYHESNSFLKSIEPDLILSAHDHRAYIHRIPRAVHHSGGQVSSELTGSRKIESFSIGEIEPVLELQSPTCSYRMGVLDVGYGFARLEYLPEEKKFTASYSVLWLASRFYTLTLYAITGVPIMYSSYIIMPSAAYPRSYVM</sequence>
<protein>
    <recommendedName>
        <fullName evidence="6">Calcineurin-like phosphoesterase domain-containing protein</fullName>
    </recommendedName>
</protein>
<dbReference type="InterPro" id="IPR004843">
    <property type="entry name" value="Calcineurin-like_PHP"/>
</dbReference>
<dbReference type="Gene3D" id="3.60.21.10">
    <property type="match status" value="1"/>
</dbReference>
<dbReference type="EMBL" id="CATQJL010000305">
    <property type="protein sequence ID" value="CAJ0602647.1"/>
    <property type="molecule type" value="Genomic_DNA"/>
</dbReference>
<comment type="subcellular location">
    <subcellularLocation>
        <location evidence="1">Membrane</location>
        <topology evidence="1">Multi-pass membrane protein</topology>
    </subcellularLocation>
</comment>
<feature type="transmembrane region" description="Helical" evidence="5">
    <location>
        <begin position="322"/>
        <end position="343"/>
    </location>
</feature>
<proteinExistence type="predicted"/>
<evidence type="ECO:0000256" key="3">
    <source>
        <dbReference type="ARBA" id="ARBA00022989"/>
    </source>
</evidence>
<evidence type="ECO:0000256" key="2">
    <source>
        <dbReference type="ARBA" id="ARBA00022692"/>
    </source>
</evidence>
<evidence type="ECO:0000256" key="1">
    <source>
        <dbReference type="ARBA" id="ARBA00004141"/>
    </source>
</evidence>
<evidence type="ECO:0000256" key="4">
    <source>
        <dbReference type="ARBA" id="ARBA00023136"/>
    </source>
</evidence>
<name>A0AA36MAL3_CYLNA</name>
<dbReference type="SUPFAM" id="SSF56300">
    <property type="entry name" value="Metallo-dependent phosphatases"/>
    <property type="match status" value="1"/>
</dbReference>
<keyword evidence="2 5" id="KW-0812">Transmembrane</keyword>
<evidence type="ECO:0000256" key="5">
    <source>
        <dbReference type="SAM" id="Phobius"/>
    </source>
</evidence>
<dbReference type="AlphaFoldDB" id="A0AA36MAL3"/>
<keyword evidence="8" id="KW-1185">Reference proteome</keyword>